<gene>
    <name evidence="17" type="ORF">M5K25_021928</name>
</gene>
<evidence type="ECO:0000313" key="17">
    <source>
        <dbReference type="EMBL" id="KAL0907513.1"/>
    </source>
</evidence>
<evidence type="ECO:0000256" key="11">
    <source>
        <dbReference type="ARBA" id="ARBA00023242"/>
    </source>
</evidence>
<dbReference type="SMART" id="SM00355">
    <property type="entry name" value="ZnF_C2H2"/>
    <property type="match status" value="4"/>
</dbReference>
<feature type="domain" description="C2H2-type" evidence="14">
    <location>
        <begin position="1514"/>
        <end position="1540"/>
    </location>
</feature>
<feature type="region of interest" description="Disordered" evidence="13">
    <location>
        <begin position="1106"/>
        <end position="1129"/>
    </location>
</feature>
<dbReference type="Pfam" id="PF02375">
    <property type="entry name" value="JmjN"/>
    <property type="match status" value="1"/>
</dbReference>
<feature type="domain" description="JmjN" evidence="15">
    <location>
        <begin position="16"/>
        <end position="57"/>
    </location>
</feature>
<dbReference type="PROSITE" id="PS50157">
    <property type="entry name" value="ZINC_FINGER_C2H2_2"/>
    <property type="match status" value="3"/>
</dbReference>
<evidence type="ECO:0000259" key="14">
    <source>
        <dbReference type="PROSITE" id="PS50157"/>
    </source>
</evidence>
<dbReference type="PROSITE" id="PS51183">
    <property type="entry name" value="JMJN"/>
    <property type="match status" value="1"/>
</dbReference>
<dbReference type="Gene3D" id="2.60.120.650">
    <property type="entry name" value="Cupin"/>
    <property type="match status" value="1"/>
</dbReference>
<protein>
    <recommendedName>
        <fullName evidence="19">Lysine-specific demethylase ELF6</fullName>
    </recommendedName>
</protein>
<evidence type="ECO:0000256" key="7">
    <source>
        <dbReference type="ARBA" id="ARBA00023002"/>
    </source>
</evidence>
<evidence type="ECO:0000256" key="6">
    <source>
        <dbReference type="ARBA" id="ARBA00022964"/>
    </source>
</evidence>
<feature type="compositionally biased region" description="Polar residues" evidence="13">
    <location>
        <begin position="1180"/>
        <end position="1189"/>
    </location>
</feature>
<keyword evidence="5" id="KW-0156">Chromatin regulator</keyword>
<dbReference type="GO" id="GO:0051213">
    <property type="term" value="F:dioxygenase activity"/>
    <property type="evidence" value="ECO:0007669"/>
    <property type="project" value="UniProtKB-KW"/>
</dbReference>
<evidence type="ECO:0008006" key="19">
    <source>
        <dbReference type="Google" id="ProtNLM"/>
    </source>
</evidence>
<feature type="compositionally biased region" description="Polar residues" evidence="13">
    <location>
        <begin position="208"/>
        <end position="221"/>
    </location>
</feature>
<accession>A0ABD0UBE1</accession>
<dbReference type="SUPFAM" id="SSF51197">
    <property type="entry name" value="Clavaminate synthase-like"/>
    <property type="match status" value="1"/>
</dbReference>
<dbReference type="PANTHER" id="PTHR10694">
    <property type="entry name" value="LYSINE-SPECIFIC DEMETHYLASE"/>
    <property type="match status" value="1"/>
</dbReference>
<evidence type="ECO:0000256" key="1">
    <source>
        <dbReference type="ARBA" id="ARBA00022723"/>
    </source>
</evidence>
<dbReference type="EMBL" id="JANQDX010000017">
    <property type="protein sequence ID" value="KAL0907513.1"/>
    <property type="molecule type" value="Genomic_DNA"/>
</dbReference>
<dbReference type="PANTHER" id="PTHR10694:SF45">
    <property type="entry name" value="LYSINE-SPECIFIC DEMETHYLASE ELF6"/>
    <property type="match status" value="1"/>
</dbReference>
<keyword evidence="3 12" id="KW-0863">Zinc-finger</keyword>
<dbReference type="SMART" id="SM00558">
    <property type="entry name" value="JmjC"/>
    <property type="match status" value="1"/>
</dbReference>
<dbReference type="PROSITE" id="PS00028">
    <property type="entry name" value="ZINC_FINGER_C2H2_1"/>
    <property type="match status" value="3"/>
</dbReference>
<keyword evidence="7" id="KW-0560">Oxidoreductase</keyword>
<dbReference type="Pfam" id="PF02373">
    <property type="entry name" value="JmjC"/>
    <property type="match status" value="1"/>
</dbReference>
<keyword evidence="11" id="KW-0539">Nucleus</keyword>
<keyword evidence="8" id="KW-0408">Iron</keyword>
<dbReference type="Proteomes" id="UP001552299">
    <property type="component" value="Unassembled WGS sequence"/>
</dbReference>
<keyword evidence="18" id="KW-1185">Reference proteome</keyword>
<evidence type="ECO:0000313" key="18">
    <source>
        <dbReference type="Proteomes" id="UP001552299"/>
    </source>
</evidence>
<keyword evidence="9" id="KW-0805">Transcription regulation</keyword>
<dbReference type="SMART" id="SM00545">
    <property type="entry name" value="JmjN"/>
    <property type="match status" value="1"/>
</dbReference>
<keyword evidence="6" id="KW-0223">Dioxygenase</keyword>
<keyword evidence="10" id="KW-0804">Transcription</keyword>
<organism evidence="17 18">
    <name type="scientific">Dendrobium thyrsiflorum</name>
    <name type="common">Pinecone-like raceme dendrobium</name>
    <name type="synonym">Orchid</name>
    <dbReference type="NCBI Taxonomy" id="117978"/>
    <lineage>
        <taxon>Eukaryota</taxon>
        <taxon>Viridiplantae</taxon>
        <taxon>Streptophyta</taxon>
        <taxon>Embryophyta</taxon>
        <taxon>Tracheophyta</taxon>
        <taxon>Spermatophyta</taxon>
        <taxon>Magnoliopsida</taxon>
        <taxon>Liliopsida</taxon>
        <taxon>Asparagales</taxon>
        <taxon>Orchidaceae</taxon>
        <taxon>Epidendroideae</taxon>
        <taxon>Malaxideae</taxon>
        <taxon>Dendrobiinae</taxon>
        <taxon>Dendrobium</taxon>
    </lineage>
</organism>
<dbReference type="InterPro" id="IPR003349">
    <property type="entry name" value="JmjN"/>
</dbReference>
<dbReference type="Gene3D" id="3.30.160.60">
    <property type="entry name" value="Classic Zinc Finger"/>
    <property type="match status" value="3"/>
</dbReference>
<name>A0ABD0UBE1_DENTH</name>
<feature type="domain" description="C2H2-type" evidence="14">
    <location>
        <begin position="1484"/>
        <end position="1513"/>
    </location>
</feature>
<evidence type="ECO:0000259" key="16">
    <source>
        <dbReference type="PROSITE" id="PS51184"/>
    </source>
</evidence>
<evidence type="ECO:0000256" key="10">
    <source>
        <dbReference type="ARBA" id="ARBA00023163"/>
    </source>
</evidence>
<evidence type="ECO:0000256" key="5">
    <source>
        <dbReference type="ARBA" id="ARBA00022853"/>
    </source>
</evidence>
<evidence type="ECO:0000256" key="12">
    <source>
        <dbReference type="PROSITE-ProRule" id="PRU00042"/>
    </source>
</evidence>
<dbReference type="InterPro" id="IPR003347">
    <property type="entry name" value="JmjC_dom"/>
</dbReference>
<feature type="region of interest" description="Disordered" evidence="13">
    <location>
        <begin position="204"/>
        <end position="235"/>
    </location>
</feature>
<dbReference type="GO" id="GO:0008270">
    <property type="term" value="F:zinc ion binding"/>
    <property type="evidence" value="ECO:0007669"/>
    <property type="project" value="UniProtKB-KW"/>
</dbReference>
<dbReference type="SUPFAM" id="SSF57667">
    <property type="entry name" value="beta-beta-alpha zinc fingers"/>
    <property type="match status" value="2"/>
</dbReference>
<dbReference type="FunFam" id="3.30.160.60:FF:000747">
    <property type="entry name" value="Probable lysine-specific demethylase ELF6"/>
    <property type="match status" value="1"/>
</dbReference>
<sequence length="1547" mass="173034">MTEADIPVWLKNLPLAPEYRPTETEFADPIAFISRIEREAASFGICKVIPPVPKPSKKFVLSNLNRSLSKSPELGDAAAASAGPSSEAAVFTTRQQELGSRRGRPALPKQVWQSGDVYTLEQFEGKSKAFARSQLGGFKEVTPLLVESLFWKAVTDKPINIEYANDVPGSGFAVPEEPFRYISWRRNRKRGLHRGKANEEKCGFRLMSSGNNGQPQRSLGSGSDEDGRKGTSGWKLSNSRWNLQVIARSPGSLTRFMPDDVPGVTSPMVYIGMLFSWFAWHVEDHELHSMNYLHMGSPKTWYAVPQDHAVTLEEMVRFHGYGESVDRLAAFIMLGEKTTLLSPEVLVASGVPCCRLVQHPGEFVVTFPRAYHVGFSHGFNCGEAANFATPEWLKVAKEAAIRRAAMNHLPMLSHQQLLYILTMSFVSRIPRTLISGVRSSRLRDRKKEEREILVKKAFLTDMMNENYLLCVLLEKESTSPILWEPCMLPAPCAVSHSCPSISLKSQYFGDQNGCCTHNQQMEINTQGESLDKVDDCRVEKPIDEAIALRNAFSVIPLTEPYKHPIHADLATSDLEAFEDEDDLPVGLNVDSGSLACVACGNLGYPFMAVIQPSVKAAKMIFSIICEEPHEKSDKSQCFISSPCLQNDACNSTTEERCPEVAEQANPHPSCQLSPKSSVTSQLSREHDMLLPMGSGSYLNYFPMNSLENKGEKLDATDCQTKSNKCVSDSSANAFCSHGIRSCVSVKKLEGICRLKTSKTVENGSSSDSGPFSEDESVKEKVSVPKWDISNILLRPRVFCLQHAIEVEELLHNRGGGHIRVICHSDYLKFKAYAASIAEEMRTELQLKDVPLENASQEDLNLINISIDEEEHQEDGKDWTSKLGVNLRYYVKFRKHSASTQEQLPSALSGIFSSSSTVSLVSSLRWLCRKSRTPAKPQCVIAEKPRISATATGGVQTLKVIDADNIKAIQVYQSRKKKTSDLAFKHHNHPVKELGSSNQNGIVIGKSDDNVENLFTVPISMMENHEISQNSIAKRSSSPSVGDISITDSNGFQLTAKSSIESCDGHDHGFSGLNGLNNTTFVSVPVIFQYNQLYHNTPASNNSVLYNEERNPGESSIDSDGGRCKKKLESQDDMAIPKLKSSEDKQLIEAIIVTGSEANFHESVNPTSEHLLLLSDQEVEQMQETQTAKEQNLEDSPRSSLLPENHSYVPRLLTVESEMHIEDSMAEELRSANCSVHCEEELCGVISNEDEMQKSGSRAFRESILEGEELCQIQLKIPLTHKCTADNPKPADSVPFTEENVLQKLVYSPADTKANKALSTGNNCSPDVFAVRDERRALTTLNIKSYQRRKNKRKWEEAEEHMETEKTVVAQKKLEIQDKQAAQPTCKGFVRSPCEGLRPRNGKLQSAADQVLRRGSNSMGRRKRAAETGDTFECDIEGCRMKFRTKGEIQLHKRNRCTYEECRKRFSNHKYAMRHQRVHNDERPLKCAWKGCKMSFKWEWARTEHLRLHTGERPYKCKVAGCGMSFRFVSDFSRHRRKTGHFVSTNRP</sequence>
<proteinExistence type="predicted"/>
<evidence type="ECO:0000256" key="8">
    <source>
        <dbReference type="ARBA" id="ARBA00023004"/>
    </source>
</evidence>
<feature type="compositionally biased region" description="Low complexity" evidence="13">
    <location>
        <begin position="77"/>
        <end position="89"/>
    </location>
</feature>
<evidence type="ECO:0000256" key="13">
    <source>
        <dbReference type="SAM" id="MobiDB-lite"/>
    </source>
</evidence>
<keyword evidence="1" id="KW-0479">Metal-binding</keyword>
<evidence type="ECO:0000256" key="2">
    <source>
        <dbReference type="ARBA" id="ARBA00022737"/>
    </source>
</evidence>
<feature type="domain" description="JmjC" evidence="16">
    <location>
        <begin position="238"/>
        <end position="404"/>
    </location>
</feature>
<evidence type="ECO:0000259" key="15">
    <source>
        <dbReference type="PROSITE" id="PS51183"/>
    </source>
</evidence>
<dbReference type="PROSITE" id="PS51184">
    <property type="entry name" value="JMJC"/>
    <property type="match status" value="1"/>
</dbReference>
<evidence type="ECO:0000256" key="4">
    <source>
        <dbReference type="ARBA" id="ARBA00022833"/>
    </source>
</evidence>
<keyword evidence="2" id="KW-0677">Repeat</keyword>
<feature type="domain" description="C2H2-type" evidence="14">
    <location>
        <begin position="1454"/>
        <end position="1483"/>
    </location>
</feature>
<dbReference type="InterPro" id="IPR013087">
    <property type="entry name" value="Znf_C2H2_type"/>
</dbReference>
<feature type="compositionally biased region" description="Basic and acidic residues" evidence="13">
    <location>
        <begin position="1119"/>
        <end position="1129"/>
    </location>
</feature>
<dbReference type="GO" id="GO:0032452">
    <property type="term" value="F:histone demethylase activity"/>
    <property type="evidence" value="ECO:0007669"/>
    <property type="project" value="UniProtKB-ARBA"/>
</dbReference>
<evidence type="ECO:0000256" key="3">
    <source>
        <dbReference type="ARBA" id="ARBA00022771"/>
    </source>
</evidence>
<feature type="region of interest" description="Disordered" evidence="13">
    <location>
        <begin position="75"/>
        <end position="105"/>
    </location>
</feature>
<dbReference type="InterPro" id="IPR036236">
    <property type="entry name" value="Znf_C2H2_sf"/>
</dbReference>
<keyword evidence="4" id="KW-0862">Zinc</keyword>
<dbReference type="GO" id="GO:0040029">
    <property type="term" value="P:epigenetic regulation of gene expression"/>
    <property type="evidence" value="ECO:0007669"/>
    <property type="project" value="UniProtKB-ARBA"/>
</dbReference>
<evidence type="ECO:0000256" key="9">
    <source>
        <dbReference type="ARBA" id="ARBA00023015"/>
    </source>
</evidence>
<comment type="caution">
    <text evidence="17">The sequence shown here is derived from an EMBL/GenBank/DDBJ whole genome shotgun (WGS) entry which is preliminary data.</text>
</comment>
<feature type="region of interest" description="Disordered" evidence="13">
    <location>
        <begin position="1180"/>
        <end position="1206"/>
    </location>
</feature>
<reference evidence="17 18" key="1">
    <citation type="journal article" date="2024" name="Plant Biotechnol. J.">
        <title>Dendrobium thyrsiflorum genome and its molecular insights into genes involved in important horticultural traits.</title>
        <authorList>
            <person name="Chen B."/>
            <person name="Wang J.Y."/>
            <person name="Zheng P.J."/>
            <person name="Li K.L."/>
            <person name="Liang Y.M."/>
            <person name="Chen X.F."/>
            <person name="Zhang C."/>
            <person name="Zhao X."/>
            <person name="He X."/>
            <person name="Zhang G.Q."/>
            <person name="Liu Z.J."/>
            <person name="Xu Q."/>
        </authorList>
    </citation>
    <scope>NUCLEOTIDE SEQUENCE [LARGE SCALE GENOMIC DNA]</scope>
    <source>
        <strain evidence="17">GZMU011</strain>
    </source>
</reference>